<evidence type="ECO:0000256" key="2">
    <source>
        <dbReference type="ARBA" id="ARBA00009087"/>
    </source>
</evidence>
<feature type="region of interest" description="Disordered" evidence="5">
    <location>
        <begin position="1"/>
        <end position="173"/>
    </location>
</feature>
<dbReference type="RefSeq" id="XP_015951530.1">
    <property type="nucleotide sequence ID" value="XM_016096044.3"/>
</dbReference>
<dbReference type="KEGG" id="adu:107476253"/>
<dbReference type="InterPro" id="IPR012580">
    <property type="entry name" value="NUC153"/>
</dbReference>
<evidence type="ECO:0000256" key="4">
    <source>
        <dbReference type="ARBA" id="ARBA00023242"/>
    </source>
</evidence>
<dbReference type="GO" id="GO:0005730">
    <property type="term" value="C:nucleolus"/>
    <property type="evidence" value="ECO:0007669"/>
    <property type="project" value="UniProtKB-SubCell"/>
</dbReference>
<keyword evidence="3" id="KW-0175">Coiled coil</keyword>
<feature type="compositionally biased region" description="Basic and acidic residues" evidence="5">
    <location>
        <begin position="53"/>
        <end position="93"/>
    </location>
</feature>
<dbReference type="InterPro" id="IPR039754">
    <property type="entry name" value="Esf1"/>
</dbReference>
<feature type="compositionally biased region" description="Basic and acidic residues" evidence="5">
    <location>
        <begin position="508"/>
        <end position="529"/>
    </location>
</feature>
<comment type="subcellular location">
    <subcellularLocation>
        <location evidence="1">Nucleus</location>
        <location evidence="1">Nucleolus</location>
    </subcellularLocation>
</comment>
<dbReference type="GO" id="GO:0006364">
    <property type="term" value="P:rRNA processing"/>
    <property type="evidence" value="ECO:0007669"/>
    <property type="project" value="InterPro"/>
</dbReference>
<evidence type="ECO:0000313" key="10">
    <source>
        <dbReference type="RefSeq" id="XP_052112055.1"/>
    </source>
</evidence>
<dbReference type="Pfam" id="PF08159">
    <property type="entry name" value="NUC153"/>
    <property type="match status" value="1"/>
</dbReference>
<feature type="compositionally biased region" description="Acidic residues" evidence="5">
    <location>
        <begin position="379"/>
        <end position="388"/>
    </location>
</feature>
<keyword evidence="4" id="KW-0539">Nucleus</keyword>
<reference evidence="8" key="1">
    <citation type="journal article" date="2016" name="Nat. Genet.">
        <title>The genome sequences of Arachis duranensis and Arachis ipaensis, the diploid ancestors of cultivated peanut.</title>
        <authorList>
            <person name="Bertioli D.J."/>
            <person name="Cannon S.B."/>
            <person name="Froenicke L."/>
            <person name="Huang G."/>
            <person name="Farmer A.D."/>
            <person name="Cannon E.K."/>
            <person name="Liu X."/>
            <person name="Gao D."/>
            <person name="Clevenger J."/>
            <person name="Dash S."/>
            <person name="Ren L."/>
            <person name="Moretzsohn M.C."/>
            <person name="Shirasawa K."/>
            <person name="Huang W."/>
            <person name="Vidigal B."/>
            <person name="Abernathy B."/>
            <person name="Chu Y."/>
            <person name="Niederhuth C.E."/>
            <person name="Umale P."/>
            <person name="Araujo A.C."/>
            <person name="Kozik A."/>
            <person name="Kim K.D."/>
            <person name="Burow M.D."/>
            <person name="Varshney R.K."/>
            <person name="Wang X."/>
            <person name="Zhang X."/>
            <person name="Barkley N."/>
            <person name="Guimaraes P.M."/>
            <person name="Isobe S."/>
            <person name="Guo B."/>
            <person name="Liao B."/>
            <person name="Stalker H.T."/>
            <person name="Schmitz R.J."/>
            <person name="Scheffler B.E."/>
            <person name="Leal-Bertioli S.C."/>
            <person name="Xun X."/>
            <person name="Jackson S.A."/>
            <person name="Michelmore R."/>
            <person name="Ozias-Akins P."/>
        </authorList>
    </citation>
    <scope>NUCLEOTIDE SEQUENCE [LARGE SCALE GENOMIC DNA]</scope>
    <source>
        <strain evidence="8">cv. V14167</strain>
    </source>
</reference>
<evidence type="ECO:0000256" key="5">
    <source>
        <dbReference type="SAM" id="MobiDB-lite"/>
    </source>
</evidence>
<evidence type="ECO:0000313" key="9">
    <source>
        <dbReference type="RefSeq" id="XP_015951530.1"/>
    </source>
</evidence>
<name>A0A6P4CJ78_ARADU</name>
<feature type="domain" description="ESF1 RRM" evidence="7">
    <location>
        <begin position="178"/>
        <end position="320"/>
    </location>
</feature>
<dbReference type="PANTHER" id="PTHR12202">
    <property type="entry name" value="ESF1 HOMOLOG"/>
    <property type="match status" value="1"/>
</dbReference>
<feature type="compositionally biased region" description="Basic residues" evidence="5">
    <location>
        <begin position="461"/>
        <end position="471"/>
    </location>
</feature>
<dbReference type="AlphaFoldDB" id="A0A6P4CJ78"/>
<evidence type="ECO:0000256" key="1">
    <source>
        <dbReference type="ARBA" id="ARBA00004604"/>
    </source>
</evidence>
<feature type="compositionally biased region" description="Basic residues" evidence="5">
    <location>
        <begin position="1"/>
        <end position="16"/>
    </location>
</feature>
<dbReference type="GeneID" id="107476253"/>
<feature type="compositionally biased region" description="Acidic residues" evidence="5">
    <location>
        <begin position="476"/>
        <end position="497"/>
    </location>
</feature>
<evidence type="ECO:0000256" key="3">
    <source>
        <dbReference type="ARBA" id="ARBA00023054"/>
    </source>
</evidence>
<feature type="region of interest" description="Disordered" evidence="5">
    <location>
        <begin position="461"/>
        <end position="585"/>
    </location>
</feature>
<dbReference type="PANTHER" id="PTHR12202:SF0">
    <property type="entry name" value="ESF1 HOMOLOG"/>
    <property type="match status" value="1"/>
</dbReference>
<feature type="region of interest" description="Disordered" evidence="5">
    <location>
        <begin position="372"/>
        <end position="435"/>
    </location>
</feature>
<feature type="compositionally biased region" description="Polar residues" evidence="5">
    <location>
        <begin position="605"/>
        <end position="615"/>
    </location>
</feature>
<gene>
    <name evidence="9" type="primary">LOC107476253</name>
    <name evidence="10" type="synonym">LOC127743895</name>
</gene>
<dbReference type="Pfam" id="PF25121">
    <property type="entry name" value="RRM_ESF1"/>
    <property type="match status" value="1"/>
</dbReference>
<keyword evidence="8" id="KW-1185">Reference proteome</keyword>
<reference evidence="9 10" key="2">
    <citation type="submission" date="2025-04" db="UniProtKB">
        <authorList>
            <consortium name="RefSeq"/>
        </authorList>
    </citation>
    <scope>IDENTIFICATION</scope>
    <source>
        <tissue evidence="9 10">Whole plant</tissue>
    </source>
</reference>
<organism evidence="8 9">
    <name type="scientific">Arachis duranensis</name>
    <name type="common">Wild peanut</name>
    <dbReference type="NCBI Taxonomy" id="130453"/>
    <lineage>
        <taxon>Eukaryota</taxon>
        <taxon>Viridiplantae</taxon>
        <taxon>Streptophyta</taxon>
        <taxon>Embryophyta</taxon>
        <taxon>Tracheophyta</taxon>
        <taxon>Spermatophyta</taxon>
        <taxon>Magnoliopsida</taxon>
        <taxon>eudicotyledons</taxon>
        <taxon>Gunneridae</taxon>
        <taxon>Pentapetalae</taxon>
        <taxon>rosids</taxon>
        <taxon>fabids</taxon>
        <taxon>Fabales</taxon>
        <taxon>Fabaceae</taxon>
        <taxon>Papilionoideae</taxon>
        <taxon>50 kb inversion clade</taxon>
        <taxon>dalbergioids sensu lato</taxon>
        <taxon>Dalbergieae</taxon>
        <taxon>Pterocarpus clade</taxon>
        <taxon>Arachis</taxon>
    </lineage>
</organism>
<feature type="region of interest" description="Disordered" evidence="5">
    <location>
        <begin position="601"/>
        <end position="690"/>
    </location>
</feature>
<dbReference type="KEGG" id="adu:127743895"/>
<feature type="compositionally biased region" description="Acidic residues" evidence="5">
    <location>
        <begin position="415"/>
        <end position="425"/>
    </location>
</feature>
<comment type="similarity">
    <text evidence="2">Belongs to the ESF1 family.</text>
</comment>
<evidence type="ECO:0000259" key="6">
    <source>
        <dbReference type="Pfam" id="PF08159"/>
    </source>
</evidence>
<protein>
    <submittedName>
        <fullName evidence="9 10">Pre-rRNA-processing protein ESF1</fullName>
    </submittedName>
</protein>
<feature type="compositionally biased region" description="Basic and acidic residues" evidence="5">
    <location>
        <begin position="636"/>
        <end position="658"/>
    </location>
</feature>
<dbReference type="RefSeq" id="XP_052112055.1">
    <property type="nucleotide sequence ID" value="XM_052256095.1"/>
</dbReference>
<evidence type="ECO:0000259" key="7">
    <source>
        <dbReference type="Pfam" id="PF25121"/>
    </source>
</evidence>
<dbReference type="GO" id="GO:0003723">
    <property type="term" value="F:RNA binding"/>
    <property type="evidence" value="ECO:0007669"/>
    <property type="project" value="TreeGrafter"/>
</dbReference>
<dbReference type="InterPro" id="IPR056750">
    <property type="entry name" value="RRM_ESF1"/>
</dbReference>
<evidence type="ECO:0000313" key="8">
    <source>
        <dbReference type="Proteomes" id="UP000515211"/>
    </source>
</evidence>
<feature type="domain" description="NUC153" evidence="6">
    <location>
        <begin position="574"/>
        <end position="597"/>
    </location>
</feature>
<feature type="compositionally biased region" description="Low complexity" evidence="5">
    <location>
        <begin position="33"/>
        <end position="45"/>
    </location>
</feature>
<dbReference type="OrthoDB" id="431825at2759"/>
<proteinExistence type="inferred from homology"/>
<sequence length="690" mass="78614">MGSKNNVKKNKSKKKKDNSEKHNSNNDFDEKNNNNNDGSNNVISDPRFSSLHTDPRFREDAPKHKTKVAIDSRFDRMFTDKSFRPSEAPVDKRGRPKKGPPSTHASLRHYYKEEEEEEEEEGGGTESESAESEEGSESESDADTDTDTDADEEGADVEAYDEEESEVKEEVPAIEQETHRLAVVNMDWRYVKAVDLYVLLSSFVPSNGMIESVAVYPSEFGLQRMKEEEVHGPIGLFDDEKENSDDDSDDDDIYNEKLREYEKSRMRYYFAVVECDSVATADHIYKECDGLEFIQSSNALDLRFIPDDMEFKHPPRDVATEAPANYECKDFYSRALQHSKVNLSWDEDEPLRAKTLKRKFNDEQLAQLELNEFLNTDESASDDDEEDNNETKDQVDKKAKKREKYRSLLQAGDGSEGDSEEDGPQDMEVTFNTGLEDISKHIMEKKDKQSETVWEAYLRKRREKKRARKNKSQFSSDDDSSDDSDQEAAEDADDFFVEEPAVKKKAKTKNEENKNQNIDGADKASKEELELLLADDNGTDAGPRGYNLKFKKGKGKKKDNAIDEAKIPSSTYDDPRFASLFSPDYVIDPTDPQFKRSAAYVRQLAQKQQKGSSEISAERENAKPPRGAQLSSEDSGMAKKGEEEGSDVLRTKKDKHELSSLVKSIKMKSKQVKLPSDDKTRKDGKLRKRH</sequence>
<dbReference type="Proteomes" id="UP000515211">
    <property type="component" value="Chromosome 1"/>
</dbReference>
<feature type="compositionally biased region" description="Basic and acidic residues" evidence="5">
    <location>
        <begin position="17"/>
        <end position="32"/>
    </location>
</feature>
<accession>A0A6P4CJ78</accession>
<feature type="compositionally biased region" description="Acidic residues" evidence="5">
    <location>
        <begin position="113"/>
        <end position="167"/>
    </location>
</feature>